<protein>
    <submittedName>
        <fullName evidence="2">Reverse transcriptase domain-containing protein</fullName>
    </submittedName>
</protein>
<dbReference type="AlphaFoldDB" id="A0AAT9JWC0"/>
<name>A0AAT9JWC0_SYNEL</name>
<evidence type="ECO:0000259" key="1">
    <source>
        <dbReference type="PROSITE" id="PS50878"/>
    </source>
</evidence>
<sequence length="512" mass="59225">MTLSKDSIEWAINFISDHSDGDLFPKIIEIGAIKNKAEEFIKAVENKNLTDFSPKPCRRFIVPKDEISYRQATQLHPQDSLLLSALIYQYGQQIESRRLNNDKIFSYRFRPTTDGGLYSDKNAWNEFWKKATLLSQSSSVVLYLDIADFYNQIYHHTVENQLIESGLPNQAIRWLISLLESTTAGVSRGVPIGPHPIHLIAEATLIPIDNSLDASGFKFIRYADDILIFCDSKKTARLTLATVATVLDRQQRLMLQRHKTKIYSPSEFGELCREMIEDRPIDRNEERLLGIIRKYTGGNPYQGISYNSISPDDWSQFSQEIVSKIIREYLTKDNVDYIRLRWFYRRLAQVGHPGAIDISLENLDSLGPCFANICFYISSIQSIEPEVWKDIGNKLLLLLETEEVRNSEFFRLSILSLFSRNEFINHFSHLAQVFGVSDPSARREIMLAAYQNKAFDWLREHKESFSNMDSWQKMAFIYCASALPKDEKKYFITRHVYDGPFEDVLSKWAKSI</sequence>
<organism evidence="2">
    <name type="scientific">Synechococcus elongatus PCC 11802</name>
    <dbReference type="NCBI Taxonomy" id="2283154"/>
    <lineage>
        <taxon>Bacteria</taxon>
        <taxon>Bacillati</taxon>
        <taxon>Cyanobacteriota</taxon>
        <taxon>Cyanophyceae</taxon>
        <taxon>Synechococcales</taxon>
        <taxon>Synechococcaceae</taxon>
        <taxon>Synechococcus</taxon>
    </lineage>
</organism>
<dbReference type="PANTHER" id="PTHR34047:SF8">
    <property type="entry name" value="PROTEIN YKFC"/>
    <property type="match status" value="1"/>
</dbReference>
<keyword evidence="2" id="KW-0808">Transferase</keyword>
<dbReference type="PROSITE" id="PS50878">
    <property type="entry name" value="RT_POL"/>
    <property type="match status" value="1"/>
</dbReference>
<evidence type="ECO:0000313" key="2">
    <source>
        <dbReference type="EMBL" id="QFZ92028.2"/>
    </source>
</evidence>
<keyword evidence="2" id="KW-0548">Nucleotidyltransferase</keyword>
<dbReference type="InterPro" id="IPR043502">
    <property type="entry name" value="DNA/RNA_pol_sf"/>
</dbReference>
<dbReference type="CDD" id="cd01646">
    <property type="entry name" value="RT_Bac_retron_I"/>
    <property type="match status" value="1"/>
</dbReference>
<dbReference type="GO" id="GO:0003964">
    <property type="term" value="F:RNA-directed DNA polymerase activity"/>
    <property type="evidence" value="ECO:0007669"/>
    <property type="project" value="UniProtKB-KW"/>
</dbReference>
<dbReference type="EMBL" id="CP034671">
    <property type="protein sequence ID" value="QFZ92028.2"/>
    <property type="molecule type" value="Genomic_DNA"/>
</dbReference>
<dbReference type="SUPFAM" id="SSF56672">
    <property type="entry name" value="DNA/RNA polymerases"/>
    <property type="match status" value="1"/>
</dbReference>
<gene>
    <name evidence="2" type="ORF">EKO22_06250</name>
</gene>
<dbReference type="Pfam" id="PF00078">
    <property type="entry name" value="RVT_1"/>
    <property type="match status" value="1"/>
</dbReference>
<keyword evidence="2" id="KW-0695">RNA-directed DNA polymerase</keyword>
<proteinExistence type="predicted"/>
<dbReference type="RefSeq" id="WP_208678914.1">
    <property type="nucleotide sequence ID" value="NZ_CP034671.2"/>
</dbReference>
<dbReference type="PANTHER" id="PTHR34047">
    <property type="entry name" value="NUCLEAR INTRON MATURASE 1, MITOCHONDRIAL-RELATED"/>
    <property type="match status" value="1"/>
</dbReference>
<reference evidence="2" key="1">
    <citation type="submission" date="2024-01" db="EMBL/GenBank/DDBJ databases">
        <title>Synechococcus elongatus PCC 11802, a close yet different native of Synechococcus elongatus PCC 11801.</title>
        <authorList>
            <person name="Jaiswal D."/>
            <person name="Sengupta A."/>
            <person name="Sengupta S."/>
            <person name="Pakrasi H.B."/>
            <person name="Wangikar P."/>
        </authorList>
    </citation>
    <scope>NUCLEOTIDE SEQUENCE</scope>
    <source>
        <strain evidence="2">PCC 11802</strain>
    </source>
</reference>
<feature type="domain" description="Reverse transcriptase" evidence="1">
    <location>
        <begin position="43"/>
        <end position="293"/>
    </location>
</feature>
<dbReference type="InterPro" id="IPR051083">
    <property type="entry name" value="GrpII_Intron_Splice-Mob/Def"/>
</dbReference>
<dbReference type="InterPro" id="IPR000477">
    <property type="entry name" value="RT_dom"/>
</dbReference>
<accession>A0AAT9JWC0</accession>